<dbReference type="Proteomes" id="UP001632038">
    <property type="component" value="Unassembled WGS sequence"/>
</dbReference>
<proteinExistence type="predicted"/>
<dbReference type="AlphaFoldDB" id="A0ABD3BV03"/>
<keyword evidence="3" id="KW-1185">Reference proteome</keyword>
<sequence length="42" mass="4632">MDSCTTIRVHGVFLRLLVVDLWKAGVAILLSRFTITNVVVSS</sequence>
<keyword evidence="1" id="KW-0812">Transmembrane</keyword>
<accession>A0ABD3BV03</accession>
<evidence type="ECO:0000313" key="3">
    <source>
        <dbReference type="Proteomes" id="UP001632038"/>
    </source>
</evidence>
<evidence type="ECO:0000313" key="2">
    <source>
        <dbReference type="EMBL" id="KAL3620934.1"/>
    </source>
</evidence>
<keyword evidence="1" id="KW-0472">Membrane</keyword>
<name>A0ABD3BV03_9LAMI</name>
<feature type="transmembrane region" description="Helical" evidence="1">
    <location>
        <begin position="12"/>
        <end position="35"/>
    </location>
</feature>
<organism evidence="2 3">
    <name type="scientific">Castilleja foliolosa</name>
    <dbReference type="NCBI Taxonomy" id="1961234"/>
    <lineage>
        <taxon>Eukaryota</taxon>
        <taxon>Viridiplantae</taxon>
        <taxon>Streptophyta</taxon>
        <taxon>Embryophyta</taxon>
        <taxon>Tracheophyta</taxon>
        <taxon>Spermatophyta</taxon>
        <taxon>Magnoliopsida</taxon>
        <taxon>eudicotyledons</taxon>
        <taxon>Gunneridae</taxon>
        <taxon>Pentapetalae</taxon>
        <taxon>asterids</taxon>
        <taxon>lamiids</taxon>
        <taxon>Lamiales</taxon>
        <taxon>Orobanchaceae</taxon>
        <taxon>Pedicularideae</taxon>
        <taxon>Castillejinae</taxon>
        <taxon>Castilleja</taxon>
    </lineage>
</organism>
<reference evidence="3" key="1">
    <citation type="journal article" date="2024" name="IScience">
        <title>Strigolactones Initiate the Formation of Haustorium-like Structures in Castilleja.</title>
        <authorList>
            <person name="Buerger M."/>
            <person name="Peterson D."/>
            <person name="Chory J."/>
        </authorList>
    </citation>
    <scope>NUCLEOTIDE SEQUENCE [LARGE SCALE GENOMIC DNA]</scope>
</reference>
<evidence type="ECO:0000256" key="1">
    <source>
        <dbReference type="SAM" id="Phobius"/>
    </source>
</evidence>
<gene>
    <name evidence="2" type="ORF">CASFOL_035846</name>
</gene>
<protein>
    <submittedName>
        <fullName evidence="2">Uncharacterized protein</fullName>
    </submittedName>
</protein>
<dbReference type="EMBL" id="JAVIJP010000066">
    <property type="protein sequence ID" value="KAL3620934.1"/>
    <property type="molecule type" value="Genomic_DNA"/>
</dbReference>
<keyword evidence="1" id="KW-1133">Transmembrane helix</keyword>
<comment type="caution">
    <text evidence="2">The sequence shown here is derived from an EMBL/GenBank/DDBJ whole genome shotgun (WGS) entry which is preliminary data.</text>
</comment>